<keyword evidence="3" id="KW-1185">Reference proteome</keyword>
<evidence type="ECO:0000313" key="3">
    <source>
        <dbReference type="Proteomes" id="UP001151760"/>
    </source>
</evidence>
<dbReference type="CDD" id="cd09272">
    <property type="entry name" value="RNase_HI_RT_Ty1"/>
    <property type="match status" value="1"/>
</dbReference>
<organism evidence="2 3">
    <name type="scientific">Tanacetum coccineum</name>
    <dbReference type="NCBI Taxonomy" id="301880"/>
    <lineage>
        <taxon>Eukaryota</taxon>
        <taxon>Viridiplantae</taxon>
        <taxon>Streptophyta</taxon>
        <taxon>Embryophyta</taxon>
        <taxon>Tracheophyta</taxon>
        <taxon>Spermatophyta</taxon>
        <taxon>Magnoliopsida</taxon>
        <taxon>eudicotyledons</taxon>
        <taxon>Gunneridae</taxon>
        <taxon>Pentapetalae</taxon>
        <taxon>asterids</taxon>
        <taxon>campanulids</taxon>
        <taxon>Asterales</taxon>
        <taxon>Asteraceae</taxon>
        <taxon>Asteroideae</taxon>
        <taxon>Anthemideae</taxon>
        <taxon>Anthemidinae</taxon>
        <taxon>Tanacetum</taxon>
    </lineage>
</organism>
<evidence type="ECO:0000259" key="1">
    <source>
        <dbReference type="Pfam" id="PF07727"/>
    </source>
</evidence>
<protein>
    <submittedName>
        <fullName evidence="2">Ribonuclease H-like domain-containing protein</fullName>
    </submittedName>
</protein>
<sequence>MCDRRSTGKIIAGVFGFLDFPMLKGDVSLPTIKLIFPHARRDTDPCRGRMAILADPDEVFDRPTSQLNTHFGRGLIETWLCEASMGLSAFWWTRSMNDSGTLFTKLKEAAHPRHPFSTSLIWIEKVDRMFWKAGPSFSVSPSVKFSVAGRGWAGKGGSCMLIPDLAVMEKVDALGTGYSLKDKIEAKPDKTESGIGKSAKNRGQRYLQNYQISNALRKKDDDVELLCALPTVLLQLSTGSELIVLVVCDPDDFTYAIELESFHKVWVLVDLPHGMKVIGTKWVYRNKRDERGVVVRNKARLVAQGYTQEEGIDYDEVFAPVARIEAIRLFLAFASFMGFIVYQMDVKSAFLYGTIDEEVYVLQPPGFVDPDHPKKVYKVVKALYGLHQAPRAWYATLSTFLEKHGYKRGTIDKTLFIKRDKKDIMLVQVLQVKQNTKGIFISQDKYLAEILKKFNLVSVKTAITPMETKVALTKDEEAVDVDVTPKTSHLNAVKRIFKYLKGKPHLGLWYPRESPFDLEAFSDSDYGGSNLDRKSTTGGCQFLGQRLISWQCKKQTIVATSTTEAEYVAAANCCGQVLWVQNQLLNYGFNFMNTKIHIDNESTICIVKNPVYHSKTKHIEIRHHFIRDCYEKKLISVEKIHTDLNVADLLTKPFDGQQFHYLVPLDRLGDVSWPMSCCHVVVCDWGGLMNELGFYRGAGKGEIEVGLCGNWAGKEVEVC</sequence>
<accession>A0ABQ4ZY43</accession>
<dbReference type="InterPro" id="IPR013103">
    <property type="entry name" value="RVT_2"/>
</dbReference>
<dbReference type="SUPFAM" id="SSF56672">
    <property type="entry name" value="DNA/RNA polymerases"/>
    <property type="match status" value="1"/>
</dbReference>
<proteinExistence type="predicted"/>
<dbReference type="InterPro" id="IPR043502">
    <property type="entry name" value="DNA/RNA_pol_sf"/>
</dbReference>
<dbReference type="PANTHER" id="PTHR11439">
    <property type="entry name" value="GAG-POL-RELATED RETROTRANSPOSON"/>
    <property type="match status" value="1"/>
</dbReference>
<evidence type="ECO:0000313" key="2">
    <source>
        <dbReference type="EMBL" id="GJS94206.1"/>
    </source>
</evidence>
<comment type="caution">
    <text evidence="2">The sequence shown here is derived from an EMBL/GenBank/DDBJ whole genome shotgun (WGS) entry which is preliminary data.</text>
</comment>
<name>A0ABQ4ZY43_9ASTR</name>
<dbReference type="Pfam" id="PF07727">
    <property type="entry name" value="RVT_2"/>
    <property type="match status" value="1"/>
</dbReference>
<reference evidence="2" key="1">
    <citation type="journal article" date="2022" name="Int. J. Mol. Sci.">
        <title>Draft Genome of Tanacetum Coccineum: Genomic Comparison of Closely Related Tanacetum-Family Plants.</title>
        <authorList>
            <person name="Yamashiro T."/>
            <person name="Shiraishi A."/>
            <person name="Nakayama K."/>
            <person name="Satake H."/>
        </authorList>
    </citation>
    <scope>NUCLEOTIDE SEQUENCE</scope>
</reference>
<dbReference type="PANTHER" id="PTHR11439:SF495">
    <property type="entry name" value="REVERSE TRANSCRIPTASE, RNA-DEPENDENT DNA POLYMERASE-RELATED"/>
    <property type="match status" value="1"/>
</dbReference>
<reference evidence="2" key="2">
    <citation type="submission" date="2022-01" db="EMBL/GenBank/DDBJ databases">
        <authorList>
            <person name="Yamashiro T."/>
            <person name="Shiraishi A."/>
            <person name="Satake H."/>
            <person name="Nakayama K."/>
        </authorList>
    </citation>
    <scope>NUCLEOTIDE SEQUENCE</scope>
</reference>
<gene>
    <name evidence="2" type="ORF">Tco_0801174</name>
</gene>
<dbReference type="EMBL" id="BQNB010011714">
    <property type="protein sequence ID" value="GJS94206.1"/>
    <property type="molecule type" value="Genomic_DNA"/>
</dbReference>
<feature type="domain" description="Reverse transcriptase Ty1/copia-type" evidence="1">
    <location>
        <begin position="264"/>
        <end position="429"/>
    </location>
</feature>
<dbReference type="Proteomes" id="UP001151760">
    <property type="component" value="Unassembled WGS sequence"/>
</dbReference>